<accession>A0AAV4XK41</accession>
<evidence type="ECO:0000313" key="3">
    <source>
        <dbReference type="Proteomes" id="UP001054945"/>
    </source>
</evidence>
<feature type="compositionally biased region" description="Polar residues" evidence="1">
    <location>
        <begin position="1"/>
        <end position="35"/>
    </location>
</feature>
<reference evidence="2 3" key="1">
    <citation type="submission" date="2021-06" db="EMBL/GenBank/DDBJ databases">
        <title>Caerostris extrusa draft genome.</title>
        <authorList>
            <person name="Kono N."/>
            <person name="Arakawa K."/>
        </authorList>
    </citation>
    <scope>NUCLEOTIDE SEQUENCE [LARGE SCALE GENOMIC DNA]</scope>
</reference>
<dbReference type="EMBL" id="BPLR01017861">
    <property type="protein sequence ID" value="GIY95027.1"/>
    <property type="molecule type" value="Genomic_DNA"/>
</dbReference>
<name>A0AAV4XK41_CAEEX</name>
<evidence type="ECO:0000313" key="2">
    <source>
        <dbReference type="EMBL" id="GIY95027.1"/>
    </source>
</evidence>
<organism evidence="2 3">
    <name type="scientific">Caerostris extrusa</name>
    <name type="common">Bark spider</name>
    <name type="synonym">Caerostris bankana</name>
    <dbReference type="NCBI Taxonomy" id="172846"/>
    <lineage>
        <taxon>Eukaryota</taxon>
        <taxon>Metazoa</taxon>
        <taxon>Ecdysozoa</taxon>
        <taxon>Arthropoda</taxon>
        <taxon>Chelicerata</taxon>
        <taxon>Arachnida</taxon>
        <taxon>Araneae</taxon>
        <taxon>Araneomorphae</taxon>
        <taxon>Entelegynae</taxon>
        <taxon>Araneoidea</taxon>
        <taxon>Araneidae</taxon>
        <taxon>Caerostris</taxon>
    </lineage>
</organism>
<comment type="caution">
    <text evidence="2">The sequence shown here is derived from an EMBL/GenBank/DDBJ whole genome shotgun (WGS) entry which is preliminary data.</text>
</comment>
<evidence type="ECO:0000256" key="1">
    <source>
        <dbReference type="SAM" id="MobiDB-lite"/>
    </source>
</evidence>
<proteinExistence type="predicted"/>
<feature type="region of interest" description="Disordered" evidence="1">
    <location>
        <begin position="1"/>
        <end position="69"/>
    </location>
</feature>
<gene>
    <name evidence="2" type="ORF">CEXT_238781</name>
</gene>
<protein>
    <submittedName>
        <fullName evidence="2">Uncharacterized protein</fullName>
    </submittedName>
</protein>
<keyword evidence="3" id="KW-1185">Reference proteome</keyword>
<dbReference type="AlphaFoldDB" id="A0AAV4XK41"/>
<sequence>MKAASQQYLVNYSGATPPSFQTEQIRNPLASSQRGTMDVRDWRNQAPRPLSRTPGNSFVPSPSAVVFRN</sequence>
<dbReference type="Proteomes" id="UP001054945">
    <property type="component" value="Unassembled WGS sequence"/>
</dbReference>